<evidence type="ECO:0000256" key="6">
    <source>
        <dbReference type="ARBA" id="ARBA00023136"/>
    </source>
</evidence>
<feature type="transmembrane region" description="Helical" evidence="7">
    <location>
        <begin position="79"/>
        <end position="100"/>
    </location>
</feature>
<dbReference type="GO" id="GO:0015086">
    <property type="term" value="F:cadmium ion transmembrane transporter activity"/>
    <property type="evidence" value="ECO:0007669"/>
    <property type="project" value="TreeGrafter"/>
</dbReference>
<evidence type="ECO:0000256" key="5">
    <source>
        <dbReference type="ARBA" id="ARBA00022989"/>
    </source>
</evidence>
<evidence type="ECO:0000313" key="9">
    <source>
        <dbReference type="Proteomes" id="UP000095713"/>
    </source>
</evidence>
<feature type="transmembrane region" description="Helical" evidence="7">
    <location>
        <begin position="235"/>
        <end position="255"/>
    </location>
</feature>
<dbReference type="PRINTS" id="PR00447">
    <property type="entry name" value="NATRESASSCMP"/>
</dbReference>
<evidence type="ECO:0000256" key="7">
    <source>
        <dbReference type="SAM" id="Phobius"/>
    </source>
</evidence>
<keyword evidence="5 7" id="KW-1133">Transmembrane helix</keyword>
<comment type="subcellular location">
    <subcellularLocation>
        <location evidence="1">Membrane</location>
        <topology evidence="1">Multi-pass membrane protein</topology>
    </subcellularLocation>
</comment>
<feature type="transmembrane region" description="Helical" evidence="7">
    <location>
        <begin position="126"/>
        <end position="145"/>
    </location>
</feature>
<sequence length="410" mass="43726">MIKAWFKNIGPGPLVAAAFIGPGTVTVCTLAGVTFGYALLWAMLLSIIATIVLQEMSARLGIISQKGLSEIIRTEIKNPIIKGVAVLLILSAIVIGNAAYEAGNISGGVLGLEAIINNPNFNINGLSINTFSIVIGVIAFVLLYIGNYKVLEKVLVLLVILMSLAFLITAIIVKPNVTDIIKGIFVPKFPKDSILTVIGLIGTTVVPYNLFLHAALVKEKWHDTTDLKFARKDTIIAVVLGGLVSMCIIISAASIQSQDISNASDLAKGLEPLFGSFSKYFLAIGLFSAGITSAITAPLAAAYVASGCLGWSNDLRSNKFRIVWIFILLLGVLCSSLGIKSIDIIKFAQVANGILLPVIAGVLIWIMNKSSVLGVYKNNIKQNILGFIILLISILLSVATLNKVFQLNLF</sequence>
<evidence type="ECO:0000256" key="3">
    <source>
        <dbReference type="ARBA" id="ARBA00022692"/>
    </source>
</evidence>
<dbReference type="GO" id="GO:0034755">
    <property type="term" value="P:iron ion transmembrane transport"/>
    <property type="evidence" value="ECO:0007669"/>
    <property type="project" value="TreeGrafter"/>
</dbReference>
<feature type="transmembrane region" description="Helical" evidence="7">
    <location>
        <begin position="387"/>
        <end position="405"/>
    </location>
</feature>
<dbReference type="EMBL" id="MDJD01000034">
    <property type="protein sequence ID" value="OEK08230.1"/>
    <property type="molecule type" value="Genomic_DNA"/>
</dbReference>
<dbReference type="GO" id="GO:0015293">
    <property type="term" value="F:symporter activity"/>
    <property type="evidence" value="ECO:0007669"/>
    <property type="project" value="UniProtKB-KW"/>
</dbReference>
<dbReference type="Proteomes" id="UP000095713">
    <property type="component" value="Unassembled WGS sequence"/>
</dbReference>
<keyword evidence="3 7" id="KW-0812">Transmembrane</keyword>
<comment type="caution">
    <text evidence="8">The sequence shown here is derived from an EMBL/GenBank/DDBJ whole genome shotgun (WGS) entry which is preliminary data.</text>
</comment>
<dbReference type="OrthoDB" id="9787548at2"/>
<dbReference type="PANTHER" id="PTHR11706">
    <property type="entry name" value="SOLUTE CARRIER PROTEIN FAMILY 11 MEMBER"/>
    <property type="match status" value="1"/>
</dbReference>
<evidence type="ECO:0000256" key="4">
    <source>
        <dbReference type="ARBA" id="ARBA00022847"/>
    </source>
</evidence>
<feature type="transmembrane region" description="Helical" evidence="7">
    <location>
        <begin position="39"/>
        <end position="58"/>
    </location>
</feature>
<protein>
    <submittedName>
        <fullName evidence="8">Manganese transporter</fullName>
    </submittedName>
</protein>
<reference evidence="8 9" key="1">
    <citation type="submission" date="2016-05" db="EMBL/GenBank/DDBJ databases">
        <title>Draft Genome Sequence of Algibacter sp. Strain SK-16 Isolated from the Surface Water of Aburatsubo Inlet.</title>
        <authorList>
            <person name="Wong S.-K."/>
            <person name="Yoshizawa S."/>
            <person name="Nakajima Y."/>
            <person name="Ogura Y."/>
            <person name="Tetsuya H."/>
            <person name="Hamasaki K."/>
        </authorList>
    </citation>
    <scope>NUCLEOTIDE SEQUENCE [LARGE SCALE GENOMIC DNA]</scope>
    <source>
        <strain evidence="8 9">SK-16</strain>
    </source>
</reference>
<feature type="transmembrane region" description="Helical" evidence="7">
    <location>
        <begin position="345"/>
        <end position="366"/>
    </location>
</feature>
<dbReference type="AlphaFoldDB" id="A0A1E5TA17"/>
<dbReference type="GO" id="GO:0005886">
    <property type="term" value="C:plasma membrane"/>
    <property type="evidence" value="ECO:0007669"/>
    <property type="project" value="TreeGrafter"/>
</dbReference>
<proteinExistence type="predicted"/>
<dbReference type="PANTHER" id="PTHR11706:SF33">
    <property type="entry name" value="NATURAL RESISTANCE-ASSOCIATED MACROPHAGE PROTEIN 2"/>
    <property type="match status" value="1"/>
</dbReference>
<feature type="transmembrane region" description="Helical" evidence="7">
    <location>
        <begin position="12"/>
        <end position="33"/>
    </location>
</feature>
<feature type="transmembrane region" description="Helical" evidence="7">
    <location>
        <begin position="193"/>
        <end position="214"/>
    </location>
</feature>
<dbReference type="RefSeq" id="WP_069829740.1">
    <property type="nucleotide sequence ID" value="NZ_MDJD01000034.1"/>
</dbReference>
<feature type="transmembrane region" description="Helical" evidence="7">
    <location>
        <begin position="322"/>
        <end position="339"/>
    </location>
</feature>
<evidence type="ECO:0000256" key="1">
    <source>
        <dbReference type="ARBA" id="ARBA00004141"/>
    </source>
</evidence>
<dbReference type="InterPro" id="IPR001046">
    <property type="entry name" value="NRAMP_fam"/>
</dbReference>
<keyword evidence="9" id="KW-1185">Reference proteome</keyword>
<keyword evidence="4" id="KW-0769">Symport</keyword>
<gene>
    <name evidence="8" type="ORF">A8C32_01850</name>
</gene>
<dbReference type="NCBIfam" id="NF037982">
    <property type="entry name" value="Nramp_1"/>
    <property type="match status" value="1"/>
</dbReference>
<organism evidence="8 9">
    <name type="scientific">Flavivirga aquatica</name>
    <dbReference type="NCBI Taxonomy" id="1849968"/>
    <lineage>
        <taxon>Bacteria</taxon>
        <taxon>Pseudomonadati</taxon>
        <taxon>Bacteroidota</taxon>
        <taxon>Flavobacteriia</taxon>
        <taxon>Flavobacteriales</taxon>
        <taxon>Flavobacteriaceae</taxon>
        <taxon>Flavivirga</taxon>
    </lineage>
</organism>
<name>A0A1E5TA17_9FLAO</name>
<dbReference type="STRING" id="1849968.A8C32_01850"/>
<evidence type="ECO:0000256" key="2">
    <source>
        <dbReference type="ARBA" id="ARBA00022448"/>
    </source>
</evidence>
<accession>A0A1E5TA17</accession>
<keyword evidence="2" id="KW-0813">Transport</keyword>
<feature type="transmembrane region" description="Helical" evidence="7">
    <location>
        <begin position="154"/>
        <end position="173"/>
    </location>
</feature>
<evidence type="ECO:0000313" key="8">
    <source>
        <dbReference type="EMBL" id="OEK08230.1"/>
    </source>
</evidence>
<feature type="transmembrane region" description="Helical" evidence="7">
    <location>
        <begin position="280"/>
        <end position="310"/>
    </location>
</feature>
<dbReference type="GO" id="GO:0005384">
    <property type="term" value="F:manganese ion transmembrane transporter activity"/>
    <property type="evidence" value="ECO:0007669"/>
    <property type="project" value="TreeGrafter"/>
</dbReference>
<dbReference type="Pfam" id="PF01566">
    <property type="entry name" value="Nramp"/>
    <property type="match status" value="1"/>
</dbReference>
<keyword evidence="6 7" id="KW-0472">Membrane</keyword>